<dbReference type="EMBL" id="GIBP01011146">
    <property type="protein sequence ID" value="NDV40115.1"/>
    <property type="molecule type" value="Transcribed_RNA"/>
</dbReference>
<evidence type="ECO:0000256" key="1">
    <source>
        <dbReference type="ARBA" id="ARBA00005422"/>
    </source>
</evidence>
<dbReference type="PANTHER" id="PTHR10388">
    <property type="entry name" value="EUKARYOTIC TRANSLATION INITIATION FACTOR SUI1"/>
    <property type="match status" value="1"/>
</dbReference>
<dbReference type="InterPro" id="IPR001950">
    <property type="entry name" value="SUI1"/>
</dbReference>
<dbReference type="CDD" id="cd11566">
    <property type="entry name" value="eIF1_SUI1"/>
    <property type="match status" value="1"/>
</dbReference>
<proteinExistence type="inferred from homology"/>
<name>A0A6B2LT26_9EUKA</name>
<feature type="domain" description="SUI1" evidence="3">
    <location>
        <begin position="27"/>
        <end position="97"/>
    </location>
</feature>
<organism evidence="4">
    <name type="scientific">Arcella intermedia</name>
    <dbReference type="NCBI Taxonomy" id="1963864"/>
    <lineage>
        <taxon>Eukaryota</taxon>
        <taxon>Amoebozoa</taxon>
        <taxon>Tubulinea</taxon>
        <taxon>Elardia</taxon>
        <taxon>Arcellinida</taxon>
        <taxon>Sphaerothecina</taxon>
        <taxon>Arcellidae</taxon>
        <taxon>Arcella</taxon>
    </lineage>
</organism>
<evidence type="ECO:0000256" key="2">
    <source>
        <dbReference type="ARBA" id="ARBA00022917"/>
    </source>
</evidence>
<reference evidence="4" key="1">
    <citation type="journal article" date="2020" name="J. Eukaryot. Microbiol.">
        <title>De novo Sequencing, Assembly and Annotation of the Transcriptome for the Free-Living Testate Amoeba Arcella intermedia.</title>
        <authorList>
            <person name="Ribeiro G.M."/>
            <person name="Porfirio-Sousa A.L."/>
            <person name="Maurer-Alcala X.X."/>
            <person name="Katz L.A."/>
            <person name="Lahr D.J.G."/>
        </authorList>
    </citation>
    <scope>NUCLEOTIDE SEQUENCE</scope>
</reference>
<evidence type="ECO:0000259" key="3">
    <source>
        <dbReference type="PROSITE" id="PS50296"/>
    </source>
</evidence>
<dbReference type="GO" id="GO:0003743">
    <property type="term" value="F:translation initiation factor activity"/>
    <property type="evidence" value="ECO:0007669"/>
    <property type="project" value="InterPro"/>
</dbReference>
<accession>A0A6B2LT26</accession>
<dbReference type="SUPFAM" id="SSF55159">
    <property type="entry name" value="eIF1-like"/>
    <property type="match status" value="1"/>
</dbReference>
<dbReference type="Pfam" id="PF01253">
    <property type="entry name" value="SUI1"/>
    <property type="match status" value="1"/>
</dbReference>
<protein>
    <recommendedName>
        <fullName evidence="3">SUI1 domain-containing protein</fullName>
    </recommendedName>
</protein>
<sequence length="111" mass="12944">MTQVLNLERKGALFEDEDNTLNQTHNIHIRVVQRTNRKRITFVEGLPQKLNFHRTLRDLRKKLNCNGSIIEDPDLGNVIQLQGDHRQEVFNFLVETKISPDPNHIQIHGIT</sequence>
<dbReference type="PROSITE" id="PS50296">
    <property type="entry name" value="SUI1"/>
    <property type="match status" value="1"/>
</dbReference>
<evidence type="ECO:0000313" key="4">
    <source>
        <dbReference type="EMBL" id="NDV40115.1"/>
    </source>
</evidence>
<comment type="similarity">
    <text evidence="1">Belongs to the SUI1 family.</text>
</comment>
<dbReference type="PIRSF" id="PIRSF004499">
    <property type="entry name" value="SUI1_euk"/>
    <property type="match status" value="1"/>
</dbReference>
<keyword evidence="2" id="KW-0648">Protein biosynthesis</keyword>
<dbReference type="AlphaFoldDB" id="A0A6B2LT26"/>
<dbReference type="Gene3D" id="3.30.780.10">
    <property type="entry name" value="SUI1-like domain"/>
    <property type="match status" value="1"/>
</dbReference>
<dbReference type="InterPro" id="IPR036877">
    <property type="entry name" value="SUI1_dom_sf"/>
</dbReference>
<dbReference type="InterPro" id="IPR005874">
    <property type="entry name" value="SUI1_euk"/>
</dbReference>